<name>A0A0H3MMF3_ECO7I</name>
<dbReference type="AlphaFoldDB" id="A0A0H3MMF3"/>
<dbReference type="HOGENOM" id="CLU_3135575_0_0_6"/>
<gene>
    <name evidence="1" type="ordered locus">ECIAI39_4322</name>
</gene>
<reference evidence="2" key="1">
    <citation type="journal article" date="2009" name="PLoS Genet.">
        <title>Organised genome dynamics in the Escherichia coli species results in highly diverse adaptive paths.</title>
        <authorList>
            <person name="Touchon M."/>
            <person name="Hoede C."/>
            <person name="Tenaillon O."/>
            <person name="Barbe V."/>
            <person name="Baeriswyl S."/>
            <person name="Bidet P."/>
            <person name="Bingen E."/>
            <person name="Bonacorsi S."/>
            <person name="Bouchier C."/>
            <person name="Bouvet O."/>
            <person name="Calteau A."/>
            <person name="Chiapello H."/>
            <person name="Clermont O."/>
            <person name="Cruveiller S."/>
            <person name="Danchin A."/>
            <person name="Diard M."/>
            <person name="Dossat C."/>
            <person name="Karoui M.E."/>
            <person name="Frapy E."/>
            <person name="Garry L."/>
            <person name="Ghigo J.M."/>
            <person name="Gilles A.M."/>
            <person name="Johnson J."/>
            <person name="Le Bouguenec C."/>
            <person name="Lescat M."/>
            <person name="Mangenot S."/>
            <person name="Martinez-Jehanne V."/>
            <person name="Matic I."/>
            <person name="Nassif X."/>
            <person name="Oztas S."/>
            <person name="Petit M.A."/>
            <person name="Pichon C."/>
            <person name="Rouy Z."/>
            <person name="Ruf C.S."/>
            <person name="Schneider D."/>
            <person name="Tourret J."/>
            <person name="Vacherie B."/>
            <person name="Vallenet D."/>
            <person name="Medigue C."/>
            <person name="Rocha E.P.C."/>
            <person name="Denamur E."/>
        </authorList>
    </citation>
    <scope>NUCLEOTIDE SEQUENCE [LARGE SCALE GENOMIC DNA]</scope>
    <source>
        <strain evidence="2">IAI39 / ExPEC</strain>
    </source>
</reference>
<accession>A0A0H3MMF3</accession>
<dbReference type="KEGG" id="ect:ECIAI39_4322"/>
<evidence type="ECO:0000313" key="1">
    <source>
        <dbReference type="EMBL" id="CAR20428.1"/>
    </source>
</evidence>
<sequence>MNNKYRLIIPVFFIALVDSNGSVSKMHHSLGKLNMLHSYTPSGKGVGVV</sequence>
<evidence type="ECO:0000313" key="2">
    <source>
        <dbReference type="Proteomes" id="UP000000749"/>
    </source>
</evidence>
<protein>
    <submittedName>
        <fullName evidence="1">Uncharacterized protein</fullName>
    </submittedName>
</protein>
<dbReference type="EMBL" id="CU928164">
    <property type="protein sequence ID" value="CAR20428.1"/>
    <property type="molecule type" value="Genomic_DNA"/>
</dbReference>
<proteinExistence type="predicted"/>
<organism evidence="1 2">
    <name type="scientific">Escherichia coli O7:K1 (strain IAI39 / ExPEC)</name>
    <dbReference type="NCBI Taxonomy" id="585057"/>
    <lineage>
        <taxon>Bacteria</taxon>
        <taxon>Pseudomonadati</taxon>
        <taxon>Pseudomonadota</taxon>
        <taxon>Gammaproteobacteria</taxon>
        <taxon>Enterobacterales</taxon>
        <taxon>Enterobacteriaceae</taxon>
        <taxon>Escherichia</taxon>
    </lineage>
</organism>
<dbReference type="Proteomes" id="UP000000749">
    <property type="component" value="Chromosome"/>
</dbReference>